<evidence type="ECO:0000313" key="3">
    <source>
        <dbReference type="Proteomes" id="UP000541857"/>
    </source>
</evidence>
<evidence type="ECO:0000313" key="2">
    <source>
        <dbReference type="EMBL" id="MBA6153847.1"/>
    </source>
</evidence>
<reference evidence="2 3" key="1">
    <citation type="submission" date="2020-07" db="EMBL/GenBank/DDBJ databases">
        <title>Bacterium isolated from marine sediment.</title>
        <authorList>
            <person name="Shang D."/>
        </authorList>
    </citation>
    <scope>NUCLEOTIDE SEQUENCE [LARGE SCALE GENOMIC DNA]</scope>
    <source>
        <strain evidence="2 3">F6074</strain>
    </source>
</reference>
<dbReference type="AlphaFoldDB" id="A0A7W2M6X3"/>
<sequence length="125" mass="14329">MINNHKSVRWRRIFVCFLFFLSISMTLSAQEIVTVTGTVTNAETGKPIEWVSVYDKDRAYSSTYTDKAGNYNINIPLGKAVVFARHWYYGMIYTVDSIHYNVALKPLPKGVQQEMDRRARKGGSQ</sequence>
<accession>A0A7W2M6X3</accession>
<keyword evidence="3" id="KW-1185">Reference proteome</keyword>
<feature type="signal peptide" evidence="1">
    <location>
        <begin position="1"/>
        <end position="29"/>
    </location>
</feature>
<dbReference type="RefSeq" id="WP_182206131.1">
    <property type="nucleotide sequence ID" value="NZ_JACGLT010000011.1"/>
</dbReference>
<organism evidence="2 3">
    <name type="scientific">Gelidibacter maritimus</name>
    <dbReference type="NCBI Taxonomy" id="2761487"/>
    <lineage>
        <taxon>Bacteria</taxon>
        <taxon>Pseudomonadati</taxon>
        <taxon>Bacteroidota</taxon>
        <taxon>Flavobacteriia</taxon>
        <taxon>Flavobacteriales</taxon>
        <taxon>Flavobacteriaceae</taxon>
        <taxon>Gelidibacter</taxon>
    </lineage>
</organism>
<evidence type="ECO:0008006" key="4">
    <source>
        <dbReference type="Google" id="ProtNLM"/>
    </source>
</evidence>
<evidence type="ECO:0000256" key="1">
    <source>
        <dbReference type="SAM" id="SignalP"/>
    </source>
</evidence>
<dbReference type="Gene3D" id="2.60.40.1120">
    <property type="entry name" value="Carboxypeptidase-like, regulatory domain"/>
    <property type="match status" value="1"/>
</dbReference>
<comment type="caution">
    <text evidence="2">The sequence shown here is derived from an EMBL/GenBank/DDBJ whole genome shotgun (WGS) entry which is preliminary data.</text>
</comment>
<dbReference type="Proteomes" id="UP000541857">
    <property type="component" value="Unassembled WGS sequence"/>
</dbReference>
<dbReference type="InterPro" id="IPR008969">
    <property type="entry name" value="CarboxyPept-like_regulatory"/>
</dbReference>
<protein>
    <recommendedName>
        <fullName evidence="4">Carboxypeptidase regulatory-like domain-containing protein</fullName>
    </recommendedName>
</protein>
<gene>
    <name evidence="2" type="ORF">H3Z82_14025</name>
</gene>
<name>A0A7W2M6X3_9FLAO</name>
<feature type="chain" id="PRO_5030539515" description="Carboxypeptidase regulatory-like domain-containing protein" evidence="1">
    <location>
        <begin position="30"/>
        <end position="125"/>
    </location>
</feature>
<dbReference type="EMBL" id="JACGLT010000011">
    <property type="protein sequence ID" value="MBA6153847.1"/>
    <property type="molecule type" value="Genomic_DNA"/>
</dbReference>
<proteinExistence type="predicted"/>
<dbReference type="SUPFAM" id="SSF49464">
    <property type="entry name" value="Carboxypeptidase regulatory domain-like"/>
    <property type="match status" value="1"/>
</dbReference>
<keyword evidence="1" id="KW-0732">Signal</keyword>